<keyword evidence="1" id="KW-0472">Membrane</keyword>
<name>A0ABW2TJ99_9PSEU</name>
<keyword evidence="1" id="KW-0812">Transmembrane</keyword>
<feature type="transmembrane region" description="Helical" evidence="1">
    <location>
        <begin position="99"/>
        <end position="118"/>
    </location>
</feature>
<comment type="caution">
    <text evidence="2">The sequence shown here is derived from an EMBL/GenBank/DDBJ whole genome shotgun (WGS) entry which is preliminary data.</text>
</comment>
<feature type="transmembrane region" description="Helical" evidence="1">
    <location>
        <begin position="294"/>
        <end position="311"/>
    </location>
</feature>
<gene>
    <name evidence="2" type="ORF">ACFQV2_02340</name>
</gene>
<sequence>MALSITLVAMVALLLLRLYSLIRTVYWIQTYGATFALAIQDLSPDKRNLENYAPMYDATRGAFFPFGVKSYRLHRAYRRARARGRPVRAVLLFGARRVWVLWFLAPAVAVTLALSDVIAGQGLSNLQKALGLCVGILLCACMTTVAAEAAFSAGAFNSWAGPHHRFRQSVLADAKIIVGSALTTWIVASGFYYFAINQFGGFKKINPNAGELELIIDSVRFGLSTLVTGTDAEPESVGGKASVLTIQVTGIAYIVGLIGICGSLLVGPPDEGVTKQAATRDEQPVSTSRPSRRTVGAVGAIVTFAIAAWRFRNGI</sequence>
<evidence type="ECO:0000313" key="3">
    <source>
        <dbReference type="Proteomes" id="UP001596512"/>
    </source>
</evidence>
<proteinExistence type="predicted"/>
<keyword evidence="1" id="KW-1133">Transmembrane helix</keyword>
<dbReference type="Proteomes" id="UP001596512">
    <property type="component" value="Unassembled WGS sequence"/>
</dbReference>
<keyword evidence="3" id="KW-1185">Reference proteome</keyword>
<feature type="transmembrane region" description="Helical" evidence="1">
    <location>
        <begin position="243"/>
        <end position="266"/>
    </location>
</feature>
<reference evidence="3" key="1">
    <citation type="journal article" date="2019" name="Int. J. Syst. Evol. Microbiol.">
        <title>The Global Catalogue of Microorganisms (GCM) 10K type strain sequencing project: providing services to taxonomists for standard genome sequencing and annotation.</title>
        <authorList>
            <consortium name="The Broad Institute Genomics Platform"/>
            <consortium name="The Broad Institute Genome Sequencing Center for Infectious Disease"/>
            <person name="Wu L."/>
            <person name="Ma J."/>
        </authorList>
    </citation>
    <scope>NUCLEOTIDE SEQUENCE [LARGE SCALE GENOMIC DNA]</scope>
    <source>
        <strain evidence="3">JCM 17695</strain>
    </source>
</reference>
<organism evidence="2 3">
    <name type="scientific">Actinokineospora soli</name>
    <dbReference type="NCBI Taxonomy" id="1048753"/>
    <lineage>
        <taxon>Bacteria</taxon>
        <taxon>Bacillati</taxon>
        <taxon>Actinomycetota</taxon>
        <taxon>Actinomycetes</taxon>
        <taxon>Pseudonocardiales</taxon>
        <taxon>Pseudonocardiaceae</taxon>
        <taxon>Actinokineospora</taxon>
    </lineage>
</organism>
<accession>A0ABW2TJ99</accession>
<feature type="transmembrane region" description="Helical" evidence="1">
    <location>
        <begin position="130"/>
        <end position="156"/>
    </location>
</feature>
<protein>
    <submittedName>
        <fullName evidence="2">Uncharacterized protein</fullName>
    </submittedName>
</protein>
<evidence type="ECO:0000256" key="1">
    <source>
        <dbReference type="SAM" id="Phobius"/>
    </source>
</evidence>
<evidence type="ECO:0000313" key="2">
    <source>
        <dbReference type="EMBL" id="MFC7612663.1"/>
    </source>
</evidence>
<feature type="transmembrane region" description="Helical" evidence="1">
    <location>
        <begin position="176"/>
        <end position="195"/>
    </location>
</feature>
<dbReference type="EMBL" id="JBHTEY010000004">
    <property type="protein sequence ID" value="MFC7612663.1"/>
    <property type="molecule type" value="Genomic_DNA"/>
</dbReference>